<dbReference type="GO" id="GO:0008832">
    <property type="term" value="F:dGTPase activity"/>
    <property type="evidence" value="ECO:0007669"/>
    <property type="project" value="TreeGrafter"/>
</dbReference>
<evidence type="ECO:0000313" key="2">
    <source>
        <dbReference type="EMBL" id="OGD53427.1"/>
    </source>
</evidence>
<accession>A0A1F5DE00</accession>
<dbReference type="GO" id="GO:0006203">
    <property type="term" value="P:dGTP catabolic process"/>
    <property type="evidence" value="ECO:0007669"/>
    <property type="project" value="TreeGrafter"/>
</dbReference>
<reference evidence="2 3" key="1">
    <citation type="journal article" date="2016" name="Nat. Commun.">
        <title>Thousands of microbial genomes shed light on interconnected biogeochemical processes in an aquifer system.</title>
        <authorList>
            <person name="Anantharaman K."/>
            <person name="Brown C.T."/>
            <person name="Hug L.A."/>
            <person name="Sharon I."/>
            <person name="Castelle C.J."/>
            <person name="Probst A.J."/>
            <person name="Thomas B.C."/>
            <person name="Singh A."/>
            <person name="Wilkins M.J."/>
            <person name="Karaoz U."/>
            <person name="Brodie E.L."/>
            <person name="Williams K.H."/>
            <person name="Hubbard S.S."/>
            <person name="Banfield J.F."/>
        </authorList>
    </citation>
    <scope>NUCLEOTIDE SEQUENCE [LARGE SCALE GENOMIC DNA]</scope>
</reference>
<name>A0A1F5DE00_9BACT</name>
<feature type="domain" description="HD/PDEase" evidence="1">
    <location>
        <begin position="46"/>
        <end position="163"/>
    </location>
</feature>
<organism evidence="2 3">
    <name type="scientific">Candidatus Beckwithbacteria bacterium RBG_13_35_6</name>
    <dbReference type="NCBI Taxonomy" id="1797456"/>
    <lineage>
        <taxon>Bacteria</taxon>
        <taxon>Candidatus Beckwithiibacteriota</taxon>
    </lineage>
</organism>
<dbReference type="Proteomes" id="UP000178758">
    <property type="component" value="Unassembled WGS sequence"/>
</dbReference>
<dbReference type="CDD" id="cd00077">
    <property type="entry name" value="HDc"/>
    <property type="match status" value="1"/>
</dbReference>
<proteinExistence type="predicted"/>
<dbReference type="SMART" id="SM00471">
    <property type="entry name" value="HDc"/>
    <property type="match status" value="1"/>
</dbReference>
<dbReference type="InterPro" id="IPR006674">
    <property type="entry name" value="HD_domain"/>
</dbReference>
<dbReference type="SUPFAM" id="SSF109604">
    <property type="entry name" value="HD-domain/PDEase-like"/>
    <property type="match status" value="1"/>
</dbReference>
<dbReference type="EMBL" id="MEZJ01000037">
    <property type="protein sequence ID" value="OGD53427.1"/>
    <property type="molecule type" value="Genomic_DNA"/>
</dbReference>
<dbReference type="AlphaFoldDB" id="A0A1F5DE00"/>
<evidence type="ECO:0000313" key="3">
    <source>
        <dbReference type="Proteomes" id="UP000178758"/>
    </source>
</evidence>
<protein>
    <recommendedName>
        <fullName evidence="1">HD/PDEase domain-containing protein</fullName>
    </recommendedName>
</protein>
<dbReference type="Pfam" id="PF01966">
    <property type="entry name" value="HD"/>
    <property type="match status" value="1"/>
</dbReference>
<dbReference type="Gene3D" id="1.10.3210.10">
    <property type="entry name" value="Hypothetical protein af1432"/>
    <property type="match status" value="1"/>
</dbReference>
<dbReference type="InterPro" id="IPR003607">
    <property type="entry name" value="HD/PDEase_dom"/>
</dbReference>
<dbReference type="PANTHER" id="PTHR11373">
    <property type="entry name" value="DEOXYNUCLEOSIDE TRIPHOSPHATE TRIPHOSPHOHYDROLASE"/>
    <property type="match status" value="1"/>
</dbReference>
<evidence type="ECO:0000259" key="1">
    <source>
        <dbReference type="SMART" id="SM00471"/>
    </source>
</evidence>
<gene>
    <name evidence="2" type="ORF">A3J78_02425</name>
</gene>
<dbReference type="InterPro" id="IPR050135">
    <property type="entry name" value="dGTPase-like"/>
</dbReference>
<dbReference type="PANTHER" id="PTHR11373:SF41">
    <property type="entry name" value="METAL-DEPENDENT PHOSPHOHYDROLASE"/>
    <property type="match status" value="1"/>
</dbReference>
<feature type="non-terminal residue" evidence="2">
    <location>
        <position position="326"/>
    </location>
</feature>
<comment type="caution">
    <text evidence="2">The sequence shown here is derived from an EMBL/GenBank/DDBJ whole genome shotgun (WGS) entry which is preliminary data.</text>
</comment>
<sequence>MIYSDRIFGKVKIDEPIILDLIASLNLQRLKQIDQAGYFEPFWPGTKHSRFEHSLGVYLLLRKYKASLAEQTAGLIHDVSHSAFSHCIDYVLKEGSPTHHDHQDNVFVKFVTNSGIPKILTKYAFKLDYILNEANFPLKERKLPDLCADRIDYLLRTALIVKEINKKFLKHLFDNFFIENNFWVFKNFALAKTYSLLFKKMNSNYFAGFASALMFATVGGFLKHALTNDYINNHDFYTTDNEVLEKIKPYLPQDKKLYLLWLRMNNKIKTWNRPLDYDTHVVVKSRVIDPLFKRGRKTLRLSDEWPEWKKILIEESKPKEYFIKFE</sequence>